<reference evidence="2 3" key="1">
    <citation type="submission" date="2022-02" db="EMBL/GenBank/DDBJ databases">
        <title>Mesosutterella porci, a novel member of the family Sutterellaceae from pig feces.</title>
        <authorList>
            <person name="Wylensek D."/>
            <person name="Clavel T."/>
        </authorList>
    </citation>
    <scope>NUCLEOTIDE SEQUENCE [LARGE SCALE GENOMIC DNA]</scope>
    <source>
        <strain evidence="3">oilRF-744-wt-GAM-9</strain>
    </source>
</reference>
<feature type="transmembrane region" description="Helical" evidence="1">
    <location>
        <begin position="6"/>
        <end position="29"/>
    </location>
</feature>
<keyword evidence="3" id="KW-1185">Reference proteome</keyword>
<proteinExistence type="predicted"/>
<dbReference type="Proteomes" id="UP001297600">
    <property type="component" value="Unassembled WGS sequence"/>
</dbReference>
<name>A0ABS9MNA9_9BURK</name>
<accession>A0ABS9MNA9</accession>
<dbReference type="InterPro" id="IPR008407">
    <property type="entry name" value="Brnchd-chn_aa_trnsp_AzlD"/>
</dbReference>
<dbReference type="EMBL" id="JAKNCT010000001">
    <property type="protein sequence ID" value="MCG5030102.1"/>
    <property type="molecule type" value="Genomic_DNA"/>
</dbReference>
<dbReference type="Pfam" id="PF05437">
    <property type="entry name" value="AzlD"/>
    <property type="match status" value="1"/>
</dbReference>
<sequence>MELTLPQLLTILGMAAATYSTRIIAYLLLRGRDFSPDVKKLFELVPCCVMVSVVAPSFMTTSIPDLGGLAAALLVAARKNLLMSVASAVGVDALLTHLL</sequence>
<keyword evidence="1" id="KW-1133">Transmembrane helix</keyword>
<protein>
    <submittedName>
        <fullName evidence="2">AzlD domain-containing protein</fullName>
    </submittedName>
</protein>
<evidence type="ECO:0000313" key="2">
    <source>
        <dbReference type="EMBL" id="MCG5030102.1"/>
    </source>
</evidence>
<evidence type="ECO:0000313" key="3">
    <source>
        <dbReference type="Proteomes" id="UP001297600"/>
    </source>
</evidence>
<organism evidence="2 3">
    <name type="scientific">Mesosutterella porci</name>
    <dbReference type="NCBI Taxonomy" id="2915351"/>
    <lineage>
        <taxon>Bacteria</taxon>
        <taxon>Pseudomonadati</taxon>
        <taxon>Pseudomonadota</taxon>
        <taxon>Betaproteobacteria</taxon>
        <taxon>Burkholderiales</taxon>
        <taxon>Sutterellaceae</taxon>
        <taxon>Mesosutterella</taxon>
    </lineage>
</organism>
<keyword evidence="1" id="KW-0472">Membrane</keyword>
<keyword evidence="1" id="KW-0812">Transmembrane</keyword>
<comment type="caution">
    <text evidence="2">The sequence shown here is derived from an EMBL/GenBank/DDBJ whole genome shotgun (WGS) entry which is preliminary data.</text>
</comment>
<gene>
    <name evidence="2" type="ORF">MAF45_01355</name>
</gene>
<feature type="transmembrane region" description="Helical" evidence="1">
    <location>
        <begin position="41"/>
        <end position="61"/>
    </location>
</feature>
<dbReference type="RefSeq" id="WP_237977808.1">
    <property type="nucleotide sequence ID" value="NZ_JAKNCT010000001.1"/>
</dbReference>
<evidence type="ECO:0000256" key="1">
    <source>
        <dbReference type="SAM" id="Phobius"/>
    </source>
</evidence>